<dbReference type="InterPro" id="IPR001584">
    <property type="entry name" value="Integrase_cat-core"/>
</dbReference>
<dbReference type="PANTHER" id="PTHR37984">
    <property type="entry name" value="PROTEIN CBG26694"/>
    <property type="match status" value="1"/>
</dbReference>
<evidence type="ECO:0000256" key="1">
    <source>
        <dbReference type="ARBA" id="ARBA00022670"/>
    </source>
</evidence>
<dbReference type="Gene3D" id="3.30.420.10">
    <property type="entry name" value="Ribonuclease H-like superfamily/Ribonuclease H"/>
    <property type="match status" value="1"/>
</dbReference>
<dbReference type="FunFam" id="3.30.420.10:FF:000032">
    <property type="entry name" value="Retrovirus-related Pol polyprotein from transposon 297-like Protein"/>
    <property type="match status" value="1"/>
</dbReference>
<dbReference type="InterPro" id="IPR043128">
    <property type="entry name" value="Rev_trsase/Diguanyl_cyclase"/>
</dbReference>
<keyword evidence="3" id="KW-0548">Nucleotidyltransferase</keyword>
<dbReference type="Gene3D" id="3.30.70.270">
    <property type="match status" value="2"/>
</dbReference>
<dbReference type="CDD" id="cd09274">
    <property type="entry name" value="RNase_HI_RT_Ty3"/>
    <property type="match status" value="1"/>
</dbReference>
<dbReference type="GO" id="GO:0015074">
    <property type="term" value="P:DNA integration"/>
    <property type="evidence" value="ECO:0007669"/>
    <property type="project" value="InterPro"/>
</dbReference>
<keyword evidence="6" id="KW-0378">Hydrolase</keyword>
<dbReference type="Proteomes" id="UP000050795">
    <property type="component" value="Unassembled WGS sequence"/>
</dbReference>
<dbReference type="SUPFAM" id="SSF53098">
    <property type="entry name" value="Ribonuclease H-like"/>
    <property type="match status" value="1"/>
</dbReference>
<evidence type="ECO:0000256" key="6">
    <source>
        <dbReference type="ARBA" id="ARBA00022801"/>
    </source>
</evidence>
<keyword evidence="5" id="KW-0255">Endonuclease</keyword>
<dbReference type="SUPFAM" id="SSF56672">
    <property type="entry name" value="DNA/RNA polymerases"/>
    <property type="match status" value="1"/>
</dbReference>
<protein>
    <recommendedName>
        <fullName evidence="13">Reverse transcriptase</fullName>
    </recommendedName>
</protein>
<dbReference type="InterPro" id="IPR000477">
    <property type="entry name" value="RT_dom"/>
</dbReference>
<dbReference type="Pfam" id="PF17921">
    <property type="entry name" value="Integrase_H2C2"/>
    <property type="match status" value="1"/>
</dbReference>
<dbReference type="GO" id="GO:0004519">
    <property type="term" value="F:endonuclease activity"/>
    <property type="evidence" value="ECO:0007669"/>
    <property type="project" value="UniProtKB-KW"/>
</dbReference>
<dbReference type="InterPro" id="IPR050951">
    <property type="entry name" value="Retrovirus_Pol_polyprotein"/>
</dbReference>
<dbReference type="InterPro" id="IPR041588">
    <property type="entry name" value="Integrase_H2C2"/>
</dbReference>
<evidence type="ECO:0000256" key="3">
    <source>
        <dbReference type="ARBA" id="ARBA00022695"/>
    </source>
</evidence>
<reference evidence="11" key="1">
    <citation type="submission" date="2022-06" db="EMBL/GenBank/DDBJ databases">
        <authorList>
            <person name="Berger JAMES D."/>
            <person name="Berger JAMES D."/>
        </authorList>
    </citation>
    <scope>NUCLEOTIDE SEQUENCE [LARGE SCALE GENOMIC DNA]</scope>
</reference>
<keyword evidence="1" id="KW-0645">Protease</keyword>
<feature type="domain" description="Reverse transcriptase" evidence="9">
    <location>
        <begin position="113"/>
        <end position="291"/>
    </location>
</feature>
<evidence type="ECO:0000313" key="11">
    <source>
        <dbReference type="Proteomes" id="UP000050795"/>
    </source>
</evidence>
<dbReference type="InterPro" id="IPR012337">
    <property type="entry name" value="RNaseH-like_sf"/>
</dbReference>
<keyword evidence="2" id="KW-0808">Transferase</keyword>
<feature type="domain" description="Integrase catalytic" evidence="10">
    <location>
        <begin position="631"/>
        <end position="801"/>
    </location>
</feature>
<evidence type="ECO:0000256" key="8">
    <source>
        <dbReference type="ARBA" id="ARBA00023268"/>
    </source>
</evidence>
<sequence>MPIIGTDLLNHHDLLVDVRRKRLIDNTTSLSIKGITYIGPSLSPVKIKAILDPTFQPIVDKYPELNCPSNDLPCITSNVMHHIITTGQPVTSKARRLAPDKLRIARNEFDHMLTLGIIRPSNSPWASPLHMVPKKDSNDWRPTGDYRRVNAKTTPDCYPLPHIHDLTATLSGATIFSKIDLVKAYNQIPMATEDIPKTAIITPFGLFEFLRMPFGLRNAAQTFQRFIDEVFRGLDFVYAYLDDCLIASPDKETHLRHLDLAFDRLRQHGVTINIQKCQIGVDSLDFLGHTIDCKGIRPLATKVEAILNFPEPQTVKSLRTFNGLVSYYRRFIPNCASLIQPLTDLLRGNNKSIELDASARNAFTQIKKAIANATLLMYQDPTAPLSISVDASNTAIGAVLQQLVDNEWQPLAFFSRRLQLAETKYSTFGRELLAMYCAIRHFRHSVEGREFIIFTDHKPLTYSLNSPSDKYSPRESRQLDYVSQFTSDIRHVSGVNNTVADALSRVCSFTQIDGIDLVKLARLQKEDAELQHELSKTTLQLAEKPLGMGRDTILCDISTSTPRPIVPKSYRRNVFNTLHGLSHPGIRTTVKLVTSRFCWPGINKEVREWAQTCLACQKCKVIRHTKSPLGTFLLPDARFEHVHIDLVGPLPESHGYTYILTCIDRFTRWPEAVPIKDVSAETVARVFVERWIANFGCPSSITTDRGRQFESGLFFALTKILGCMRFRTTAYHPQANGMVERLHRQLKAGLSAANTTHWTESLPLVLLGIRNALKTDAGCTSAELVYGTTLRLPGEFVSPSSFPPVVDHASYVSRLTNAMRSVKPAPLRPQSIDVFVHPCLKTSSHVFVRRDSVRRPLEPPYDGPYKVIKRSDKFFVLDKNGREDTVSIDRLKPAYLEGNPISIELNVPQNPQVTEDRVDIDEVASTATATEPSIEPLKKTRSGRTVRFPEYLHTYLT</sequence>
<keyword evidence="8" id="KW-0511">Multifunctional enzyme</keyword>
<evidence type="ECO:0000256" key="7">
    <source>
        <dbReference type="ARBA" id="ARBA00022918"/>
    </source>
</evidence>
<dbReference type="GO" id="GO:0003964">
    <property type="term" value="F:RNA-directed DNA polymerase activity"/>
    <property type="evidence" value="ECO:0007669"/>
    <property type="project" value="UniProtKB-KW"/>
</dbReference>
<name>A0AA85J2J7_TRIRE</name>
<evidence type="ECO:0008006" key="13">
    <source>
        <dbReference type="Google" id="ProtNLM"/>
    </source>
</evidence>
<dbReference type="CDD" id="cd01647">
    <property type="entry name" value="RT_LTR"/>
    <property type="match status" value="1"/>
</dbReference>
<dbReference type="FunFam" id="3.10.10.10:FF:000007">
    <property type="entry name" value="Retrovirus-related Pol polyprotein from transposon 17.6-like Protein"/>
    <property type="match status" value="1"/>
</dbReference>
<dbReference type="Pfam" id="PF00078">
    <property type="entry name" value="RVT_1"/>
    <property type="match status" value="1"/>
</dbReference>
<evidence type="ECO:0000256" key="4">
    <source>
        <dbReference type="ARBA" id="ARBA00022722"/>
    </source>
</evidence>
<evidence type="ECO:0000313" key="12">
    <source>
        <dbReference type="WBParaSite" id="TREG1_124840.1"/>
    </source>
</evidence>
<keyword evidence="4" id="KW-0540">Nuclease</keyword>
<dbReference type="Gene3D" id="1.10.340.70">
    <property type="match status" value="1"/>
</dbReference>
<dbReference type="FunFam" id="3.30.70.270:FF:000023">
    <property type="entry name" value="Pol"/>
    <property type="match status" value="1"/>
</dbReference>
<dbReference type="WBParaSite" id="TREG1_124840.1">
    <property type="protein sequence ID" value="TREG1_124840.1"/>
    <property type="gene ID" value="TREG1_124840"/>
</dbReference>
<dbReference type="FunFam" id="1.10.340.70:FF:000006">
    <property type="entry name" value="Retrovirus-related Pol polyprotein from transposon 297-like Protein"/>
    <property type="match status" value="1"/>
</dbReference>
<dbReference type="InterPro" id="IPR043502">
    <property type="entry name" value="DNA/RNA_pol_sf"/>
</dbReference>
<keyword evidence="7" id="KW-0695">RNA-directed DNA polymerase</keyword>
<proteinExistence type="predicted"/>
<evidence type="ECO:0000259" key="9">
    <source>
        <dbReference type="PROSITE" id="PS50878"/>
    </source>
</evidence>
<dbReference type="Gene3D" id="3.10.10.10">
    <property type="entry name" value="HIV Type 1 Reverse Transcriptase, subunit A, domain 1"/>
    <property type="match status" value="1"/>
</dbReference>
<dbReference type="PROSITE" id="PS50994">
    <property type="entry name" value="INTEGRASE"/>
    <property type="match status" value="1"/>
</dbReference>
<dbReference type="PANTHER" id="PTHR37984:SF5">
    <property type="entry name" value="PROTEIN NYNRIN-LIKE"/>
    <property type="match status" value="1"/>
</dbReference>
<dbReference type="GO" id="GO:0003676">
    <property type="term" value="F:nucleic acid binding"/>
    <property type="evidence" value="ECO:0007669"/>
    <property type="project" value="InterPro"/>
</dbReference>
<reference evidence="12" key="2">
    <citation type="submission" date="2023-11" db="UniProtKB">
        <authorList>
            <consortium name="WormBaseParasite"/>
        </authorList>
    </citation>
    <scope>IDENTIFICATION</scope>
</reference>
<accession>A0AA85J2J7</accession>
<organism evidence="11 12">
    <name type="scientific">Trichobilharzia regenti</name>
    <name type="common">Nasal bird schistosome</name>
    <dbReference type="NCBI Taxonomy" id="157069"/>
    <lineage>
        <taxon>Eukaryota</taxon>
        <taxon>Metazoa</taxon>
        <taxon>Spiralia</taxon>
        <taxon>Lophotrochozoa</taxon>
        <taxon>Platyhelminthes</taxon>
        <taxon>Trematoda</taxon>
        <taxon>Digenea</taxon>
        <taxon>Strigeidida</taxon>
        <taxon>Schistosomatoidea</taxon>
        <taxon>Schistosomatidae</taxon>
        <taxon>Trichobilharzia</taxon>
    </lineage>
</organism>
<keyword evidence="11" id="KW-1185">Reference proteome</keyword>
<evidence type="ECO:0000256" key="5">
    <source>
        <dbReference type="ARBA" id="ARBA00022759"/>
    </source>
</evidence>
<dbReference type="InterPro" id="IPR041577">
    <property type="entry name" value="RT_RNaseH_2"/>
</dbReference>
<dbReference type="PROSITE" id="PS50878">
    <property type="entry name" value="RT_POL"/>
    <property type="match status" value="1"/>
</dbReference>
<evidence type="ECO:0000259" key="10">
    <source>
        <dbReference type="PROSITE" id="PS50994"/>
    </source>
</evidence>
<evidence type="ECO:0000256" key="2">
    <source>
        <dbReference type="ARBA" id="ARBA00022679"/>
    </source>
</evidence>
<dbReference type="AlphaFoldDB" id="A0AA85J2J7"/>
<dbReference type="Pfam" id="PF00665">
    <property type="entry name" value="rve"/>
    <property type="match status" value="1"/>
</dbReference>
<dbReference type="GO" id="GO:0006508">
    <property type="term" value="P:proteolysis"/>
    <property type="evidence" value="ECO:0007669"/>
    <property type="project" value="UniProtKB-KW"/>
</dbReference>
<dbReference type="Pfam" id="PF17919">
    <property type="entry name" value="RT_RNaseH_2"/>
    <property type="match status" value="1"/>
</dbReference>
<dbReference type="GO" id="GO:0008233">
    <property type="term" value="F:peptidase activity"/>
    <property type="evidence" value="ECO:0007669"/>
    <property type="project" value="UniProtKB-KW"/>
</dbReference>
<dbReference type="InterPro" id="IPR036397">
    <property type="entry name" value="RNaseH_sf"/>
</dbReference>
<dbReference type="FunFam" id="3.10.20.370:FF:000001">
    <property type="entry name" value="Retrovirus-related Pol polyprotein from transposon 17.6-like protein"/>
    <property type="match status" value="1"/>
</dbReference>